<dbReference type="AlphaFoldDB" id="A0A0G4ETR4"/>
<dbReference type="VEuPathDB" id="CryptoDB:Vbra_13234"/>
<dbReference type="OrthoDB" id="5794026at2759"/>
<evidence type="ECO:0000259" key="1">
    <source>
        <dbReference type="PROSITE" id="PS50011"/>
    </source>
</evidence>
<protein>
    <recommendedName>
        <fullName evidence="1">Protein kinase domain-containing protein</fullName>
    </recommendedName>
</protein>
<dbReference type="Proteomes" id="UP000041254">
    <property type="component" value="Unassembled WGS sequence"/>
</dbReference>
<reference evidence="2 3" key="1">
    <citation type="submission" date="2014-11" db="EMBL/GenBank/DDBJ databases">
        <authorList>
            <person name="Zhu J."/>
            <person name="Qi W."/>
            <person name="Song R."/>
        </authorList>
    </citation>
    <scope>NUCLEOTIDE SEQUENCE [LARGE SCALE GENOMIC DNA]</scope>
</reference>
<evidence type="ECO:0000313" key="2">
    <source>
        <dbReference type="EMBL" id="CEM01644.1"/>
    </source>
</evidence>
<accession>A0A0G4ETR4</accession>
<dbReference type="EMBL" id="CDMY01000307">
    <property type="protein sequence ID" value="CEM01644.1"/>
    <property type="molecule type" value="Genomic_DNA"/>
</dbReference>
<feature type="domain" description="Protein kinase" evidence="1">
    <location>
        <begin position="1"/>
        <end position="66"/>
    </location>
</feature>
<sequence length="66" mass="7236">MCRAAPGQLLHGYEVGWGGPCERGQVGENEARRIAEGALKGLNLLHTRGITHGDVSLRNIMKDRLR</sequence>
<dbReference type="InParanoid" id="A0A0G4ETR4"/>
<dbReference type="PROSITE" id="PS50011">
    <property type="entry name" value="PROTEIN_KINASE_DOM"/>
    <property type="match status" value="1"/>
</dbReference>
<dbReference type="GO" id="GO:0005524">
    <property type="term" value="F:ATP binding"/>
    <property type="evidence" value="ECO:0007669"/>
    <property type="project" value="InterPro"/>
</dbReference>
<dbReference type="SUPFAM" id="SSF56112">
    <property type="entry name" value="Protein kinase-like (PK-like)"/>
    <property type="match status" value="1"/>
</dbReference>
<name>A0A0G4ETR4_VITBC</name>
<keyword evidence="3" id="KW-1185">Reference proteome</keyword>
<dbReference type="Gene3D" id="1.10.510.10">
    <property type="entry name" value="Transferase(Phosphotransferase) domain 1"/>
    <property type="match status" value="1"/>
</dbReference>
<dbReference type="InterPro" id="IPR000719">
    <property type="entry name" value="Prot_kinase_dom"/>
</dbReference>
<proteinExistence type="predicted"/>
<organism evidence="2 3">
    <name type="scientific">Vitrella brassicaformis (strain CCMP3155)</name>
    <dbReference type="NCBI Taxonomy" id="1169540"/>
    <lineage>
        <taxon>Eukaryota</taxon>
        <taxon>Sar</taxon>
        <taxon>Alveolata</taxon>
        <taxon>Colpodellida</taxon>
        <taxon>Vitrellaceae</taxon>
        <taxon>Vitrella</taxon>
    </lineage>
</organism>
<evidence type="ECO:0000313" key="3">
    <source>
        <dbReference type="Proteomes" id="UP000041254"/>
    </source>
</evidence>
<dbReference type="GO" id="GO:0004672">
    <property type="term" value="F:protein kinase activity"/>
    <property type="evidence" value="ECO:0007669"/>
    <property type="project" value="InterPro"/>
</dbReference>
<dbReference type="InterPro" id="IPR011009">
    <property type="entry name" value="Kinase-like_dom_sf"/>
</dbReference>
<gene>
    <name evidence="2" type="ORF">Vbra_13234</name>
</gene>